<dbReference type="Proteomes" id="UP000694620">
    <property type="component" value="Chromosome 7"/>
</dbReference>
<dbReference type="InterPro" id="IPR052446">
    <property type="entry name" value="B-cell_PI3K-Signaling_Adptrs"/>
</dbReference>
<dbReference type="SUPFAM" id="SSF48403">
    <property type="entry name" value="Ankyrin repeat"/>
    <property type="match status" value="1"/>
</dbReference>
<feature type="compositionally biased region" description="Acidic residues" evidence="1">
    <location>
        <begin position="179"/>
        <end position="190"/>
    </location>
</feature>
<dbReference type="GO" id="GO:0005102">
    <property type="term" value="F:signaling receptor binding"/>
    <property type="evidence" value="ECO:0007669"/>
    <property type="project" value="TreeGrafter"/>
</dbReference>
<proteinExistence type="predicted"/>
<reference evidence="3" key="3">
    <citation type="submission" date="2025-09" db="UniProtKB">
        <authorList>
            <consortium name="Ensembl"/>
        </authorList>
    </citation>
    <scope>IDENTIFICATION</scope>
</reference>
<dbReference type="AlphaFoldDB" id="A0A8C4SJE3"/>
<dbReference type="GO" id="GO:0051898">
    <property type="term" value="P:negative regulation of phosphatidylinositol 3-kinase/protein kinase B signal transduction"/>
    <property type="evidence" value="ECO:0007669"/>
    <property type="project" value="TreeGrafter"/>
</dbReference>
<feature type="compositionally biased region" description="Basic and acidic residues" evidence="1">
    <location>
        <begin position="166"/>
        <end position="178"/>
    </location>
</feature>
<dbReference type="GO" id="GO:1990782">
    <property type="term" value="F:protein tyrosine kinase binding"/>
    <property type="evidence" value="ECO:0007669"/>
    <property type="project" value="TreeGrafter"/>
</dbReference>
<feature type="region of interest" description="Disordered" evidence="1">
    <location>
        <begin position="213"/>
        <end position="240"/>
    </location>
</feature>
<dbReference type="PROSITE" id="PS51376">
    <property type="entry name" value="DBB"/>
    <property type="match status" value="1"/>
</dbReference>
<gene>
    <name evidence="3" type="primary">LOC114654558</name>
</gene>
<sequence length="396" mass="44388">MANVELFYYTAMGQIENLLKNVADPISFSCQALGVSSTEELDHLLTSSLKNKMPAGGLEIFQTHYNQKSNFPVGNDSEELPSLLHFAAKNGLKNLSALLLQCPGAEIAIKTTNKNGESPVQLAEKHNHAQLKTVLDDMLIKLECAEDHGDESIYELMHSASKHSKRINEKETTDVKTPEEDESDLQEEDPYTLVGKDDDVYDMILSSNKTFSEKSRGASIINRPPAPAPRPPKSTDNEDSTPYIAKVFQQKSAQGDNGALYSNPLRQFKGRDSLTSTYDTFVPRQPFGLDQLVALQERVKRNSITVDEALEKFSDWQKEQMQKGMDVAQQENLRQLRESILPKGADDESFYDKINIIHQIPDADKKNSRSKDETLYSSPAKGQQKRSIKNYSKNAK</sequence>
<dbReference type="GO" id="GO:0050869">
    <property type="term" value="P:negative regulation of B cell activation"/>
    <property type="evidence" value="ECO:0007669"/>
    <property type="project" value="TreeGrafter"/>
</dbReference>
<feature type="domain" description="DBB" evidence="2">
    <location>
        <begin position="1"/>
        <end position="61"/>
    </location>
</feature>
<dbReference type="Pfam" id="PF14545">
    <property type="entry name" value="DBB"/>
    <property type="match status" value="1"/>
</dbReference>
<dbReference type="GO" id="GO:0042113">
    <property type="term" value="P:B cell activation"/>
    <property type="evidence" value="ECO:0007669"/>
    <property type="project" value="TreeGrafter"/>
</dbReference>
<reference evidence="3" key="2">
    <citation type="submission" date="2025-08" db="UniProtKB">
        <authorList>
            <consortium name="Ensembl"/>
        </authorList>
    </citation>
    <scope>IDENTIFICATION</scope>
</reference>
<feature type="compositionally biased region" description="Basic and acidic residues" evidence="1">
    <location>
        <begin position="361"/>
        <end position="374"/>
    </location>
</feature>
<feature type="region of interest" description="Disordered" evidence="1">
    <location>
        <begin position="361"/>
        <end position="396"/>
    </location>
</feature>
<evidence type="ECO:0000313" key="3">
    <source>
        <dbReference type="Ensembl" id="ENSECRP00000017377.1"/>
    </source>
</evidence>
<feature type="region of interest" description="Disordered" evidence="1">
    <location>
        <begin position="161"/>
        <end position="197"/>
    </location>
</feature>
<evidence type="ECO:0000256" key="1">
    <source>
        <dbReference type="SAM" id="MobiDB-lite"/>
    </source>
</evidence>
<keyword evidence="4" id="KW-1185">Reference proteome</keyword>
<dbReference type="InterPro" id="IPR036770">
    <property type="entry name" value="Ankyrin_rpt-contain_sf"/>
</dbReference>
<dbReference type="Ensembl" id="ENSECRT00000017715.1">
    <property type="protein sequence ID" value="ENSECRP00000017377.1"/>
    <property type="gene ID" value="ENSECRG00000011595.1"/>
</dbReference>
<organism evidence="3 4">
    <name type="scientific">Erpetoichthys calabaricus</name>
    <name type="common">Rope fish</name>
    <name type="synonym">Calamoichthys calabaricus</name>
    <dbReference type="NCBI Taxonomy" id="27687"/>
    <lineage>
        <taxon>Eukaryota</taxon>
        <taxon>Metazoa</taxon>
        <taxon>Chordata</taxon>
        <taxon>Craniata</taxon>
        <taxon>Vertebrata</taxon>
        <taxon>Euteleostomi</taxon>
        <taxon>Actinopterygii</taxon>
        <taxon>Polypteriformes</taxon>
        <taxon>Polypteridae</taxon>
        <taxon>Erpetoichthys</taxon>
    </lineage>
</organism>
<evidence type="ECO:0000313" key="4">
    <source>
        <dbReference type="Proteomes" id="UP000694620"/>
    </source>
</evidence>
<name>A0A8C4SJE3_ERPCA</name>
<protein>
    <recommendedName>
        <fullName evidence="2">DBB domain-containing protein</fullName>
    </recommendedName>
</protein>
<accession>A0A8C4SJE3</accession>
<dbReference type="Gene3D" id="1.25.40.20">
    <property type="entry name" value="Ankyrin repeat-containing domain"/>
    <property type="match status" value="1"/>
</dbReference>
<evidence type="ECO:0000259" key="2">
    <source>
        <dbReference type="PROSITE" id="PS51376"/>
    </source>
</evidence>
<dbReference type="GeneTree" id="ENSGT00390000008787"/>
<dbReference type="InterPro" id="IPR017893">
    <property type="entry name" value="DBB_domain"/>
</dbReference>
<reference evidence="3" key="1">
    <citation type="submission" date="2021-06" db="EMBL/GenBank/DDBJ databases">
        <authorList>
            <consortium name="Wellcome Sanger Institute Data Sharing"/>
        </authorList>
    </citation>
    <scope>NUCLEOTIDE SEQUENCE [LARGE SCALE GENOMIC DNA]</scope>
</reference>
<dbReference type="PANTHER" id="PTHR16267">
    <property type="entry name" value="BANK1/PIK3AP1 FAMILY MEMBER"/>
    <property type="match status" value="1"/>
</dbReference>
<dbReference type="PANTHER" id="PTHR16267:SF13">
    <property type="entry name" value="B-CELL SCAFFOLD PROTEIN WITH ANKYRIN REPEATS"/>
    <property type="match status" value="1"/>
</dbReference>